<dbReference type="OMA" id="DDAYNWI"/>
<feature type="active site" description="Proton donor/acceptor" evidence="3">
    <location>
        <position position="259"/>
    </location>
</feature>
<proteinExistence type="inferred from homology"/>
<dbReference type="AlphaFoldDB" id="A9V939"/>
<keyword evidence="5" id="KW-1207">Sterol metabolism</keyword>
<feature type="binding site" evidence="4">
    <location>
        <position position="264"/>
    </location>
    <ligand>
        <name>CoA</name>
        <dbReference type="ChEBI" id="CHEBI:57287"/>
    </ligand>
</feature>
<dbReference type="FunCoup" id="A9V939">
    <property type="interactions" value="1116"/>
</dbReference>
<evidence type="ECO:0000313" key="9">
    <source>
        <dbReference type="Proteomes" id="UP000001357"/>
    </source>
</evidence>
<evidence type="ECO:0000259" key="7">
    <source>
        <dbReference type="Pfam" id="PF08540"/>
    </source>
</evidence>
<dbReference type="GO" id="GO:0016126">
    <property type="term" value="P:sterol biosynthetic process"/>
    <property type="evidence" value="ECO:0007669"/>
    <property type="project" value="UniProtKB-KW"/>
</dbReference>
<feature type="domain" description="Hydroxymethylglutaryl-coenzyme A synthase C-terminal" evidence="7">
    <location>
        <begin position="187"/>
        <end position="453"/>
    </location>
</feature>
<evidence type="ECO:0000256" key="3">
    <source>
        <dbReference type="PIRSR" id="PIRSR610122-1"/>
    </source>
</evidence>
<comment type="function">
    <text evidence="5">Catalyzes the condensation of acetyl-CoA with acetoacetyl-CoA to form HMG-CoA.</text>
</comment>
<keyword evidence="2 5" id="KW-0808">Transferase</keyword>
<dbReference type="InterPro" id="IPR010122">
    <property type="entry name" value="HMG_CoA_synthase_euk"/>
</dbReference>
<dbReference type="Pfam" id="PF01154">
    <property type="entry name" value="HMG_CoA_synt_N"/>
    <property type="match status" value="1"/>
</dbReference>
<evidence type="ECO:0000256" key="5">
    <source>
        <dbReference type="RuleBase" id="RU364071"/>
    </source>
</evidence>
<dbReference type="Proteomes" id="UP000001357">
    <property type="component" value="Unassembled WGS sequence"/>
</dbReference>
<evidence type="ECO:0000259" key="6">
    <source>
        <dbReference type="Pfam" id="PF01154"/>
    </source>
</evidence>
<name>A9V939_MONBE</name>
<dbReference type="UniPathway" id="UPA00058">
    <property type="reaction ID" value="UER00102"/>
</dbReference>
<reference evidence="8 9" key="1">
    <citation type="journal article" date="2008" name="Nature">
        <title>The genome of the choanoflagellate Monosiga brevicollis and the origin of metazoans.</title>
        <authorList>
            <consortium name="JGI Sequencing"/>
            <person name="King N."/>
            <person name="Westbrook M.J."/>
            <person name="Young S.L."/>
            <person name="Kuo A."/>
            <person name="Abedin M."/>
            <person name="Chapman J."/>
            <person name="Fairclough S."/>
            <person name="Hellsten U."/>
            <person name="Isogai Y."/>
            <person name="Letunic I."/>
            <person name="Marr M."/>
            <person name="Pincus D."/>
            <person name="Putnam N."/>
            <person name="Rokas A."/>
            <person name="Wright K.J."/>
            <person name="Zuzow R."/>
            <person name="Dirks W."/>
            <person name="Good M."/>
            <person name="Goodstein D."/>
            <person name="Lemons D."/>
            <person name="Li W."/>
            <person name="Lyons J.B."/>
            <person name="Morris A."/>
            <person name="Nichols S."/>
            <person name="Richter D.J."/>
            <person name="Salamov A."/>
            <person name="Bork P."/>
            <person name="Lim W.A."/>
            <person name="Manning G."/>
            <person name="Miller W.T."/>
            <person name="McGinnis W."/>
            <person name="Shapiro H."/>
            <person name="Tjian R."/>
            <person name="Grigoriev I.V."/>
            <person name="Rokhsar D."/>
        </authorList>
    </citation>
    <scope>NUCLEOTIDE SEQUENCE [LARGE SCALE GENOMIC DNA]</scope>
    <source>
        <strain evidence="9">MX1 / ATCC 50154</strain>
    </source>
</reference>
<dbReference type="eggNOG" id="KOG1393">
    <property type="taxonomic scope" value="Eukaryota"/>
</dbReference>
<sequence length="491" mass="54946">MASFSTHAVTDSRPANVGIKAMEFYVPQWYVSQADLEQYDGVSQGKYTIGLGQTNMAVCGQQEDINSVCMSAVANLMEKYNIPWDAIGRLEVGTESLVDKSKAVKTSLMDLFAAHGNTDIEGVDSKNACYGGTAAVFNSAAWVESSAWDGRYAIAIAGDIAVYEKGPARPTGGAGVFAMLIGPEAPLVLEPRLRATHMENVWDFYKPTMVSEYPRVDGHLSNACYLRALDICYQRYADKYEAAHGQPWTMDKADFAIFHAPYNKLVQKSMGRFVYQEFLRHPEALPELAPMKDFAQLSNEETYVDRDFQKQLSALTKPHYQKYVQDSEYITKECGNSYCGSLYAGLLSLIDNKAKDLVGKRIMMFSYGSGLAATLFSIKVNEDVSFIKDTVQVKPRLESRTKLEPSTFEQELETRENNYTKFDYQIPQGAAGLRRGTYFLTEIDALERRKYSRAYSTLARRAMHTTTPAARLPAAQSLMTTALRGLRFLKR</sequence>
<gene>
    <name evidence="8" type="ORF">MONBRDRAFT_11388</name>
</gene>
<keyword evidence="5" id="KW-0752">Steroid biosynthesis</keyword>
<feature type="domain" description="Hydroxymethylglutaryl-coenzyme A synthase N-terminal" evidence="6">
    <location>
        <begin position="13"/>
        <end position="186"/>
    </location>
</feature>
<dbReference type="PANTHER" id="PTHR43323">
    <property type="entry name" value="3-HYDROXY-3-METHYLGLUTARYL COENZYME A SYNTHASE"/>
    <property type="match status" value="1"/>
</dbReference>
<keyword evidence="5" id="KW-0753">Steroid metabolism</keyword>
<evidence type="ECO:0000256" key="1">
    <source>
        <dbReference type="ARBA" id="ARBA00007061"/>
    </source>
</evidence>
<keyword evidence="9" id="KW-1185">Reference proteome</keyword>
<dbReference type="InterPro" id="IPR013746">
    <property type="entry name" value="HMG_CoA_synt_C_dom"/>
</dbReference>
<dbReference type="InterPro" id="IPR016039">
    <property type="entry name" value="Thiolase-like"/>
</dbReference>
<feature type="active site" description="Proton donor/acceptor" evidence="3">
    <location>
        <position position="95"/>
    </location>
</feature>
<feature type="binding site" evidence="4">
    <location>
        <position position="268"/>
    </location>
    <ligand>
        <name>CoA</name>
        <dbReference type="ChEBI" id="CHEBI:57287"/>
    </ligand>
</feature>
<keyword evidence="5" id="KW-0444">Lipid biosynthesis</keyword>
<dbReference type="GO" id="GO:0004421">
    <property type="term" value="F:hydroxymethylglutaryl-CoA synthase activity"/>
    <property type="evidence" value="ECO:0000318"/>
    <property type="project" value="GO_Central"/>
</dbReference>
<evidence type="ECO:0000256" key="2">
    <source>
        <dbReference type="ARBA" id="ARBA00022679"/>
    </source>
</evidence>
<keyword evidence="5" id="KW-0756">Sterol biosynthesis</keyword>
<comment type="similarity">
    <text evidence="1 5">Belongs to the thiolase-like superfamily. HMG-CoA synthase family.</text>
</comment>
<organism evidence="8 9">
    <name type="scientific">Monosiga brevicollis</name>
    <name type="common">Choanoflagellate</name>
    <dbReference type="NCBI Taxonomy" id="81824"/>
    <lineage>
        <taxon>Eukaryota</taxon>
        <taxon>Choanoflagellata</taxon>
        <taxon>Craspedida</taxon>
        <taxon>Salpingoecidae</taxon>
        <taxon>Monosiga</taxon>
    </lineage>
</organism>
<feature type="binding site" evidence="4">
    <location>
        <position position="221"/>
    </location>
    <ligand>
        <name>CoA</name>
        <dbReference type="ChEBI" id="CHEBI:57287"/>
    </ligand>
</feature>
<dbReference type="EMBL" id="CH991569">
    <property type="protein sequence ID" value="EDQ86062.1"/>
    <property type="molecule type" value="Genomic_DNA"/>
</dbReference>
<feature type="active site" description="Acyl-thioester intermediate" evidence="3">
    <location>
        <position position="129"/>
    </location>
</feature>
<dbReference type="InterPro" id="IPR000590">
    <property type="entry name" value="HMG_CoA_synt_AS"/>
</dbReference>
<dbReference type="InterPro" id="IPR013528">
    <property type="entry name" value="HMG_CoA_synth_N"/>
</dbReference>
<dbReference type="GeneID" id="5894477"/>
<comment type="pathway">
    <text evidence="5">Metabolic intermediate biosynthesis; (R)-mevalonate biosynthesis; (R)-mevalonate from acetyl-CoA: step 2/3.</text>
</comment>
<evidence type="ECO:0000256" key="4">
    <source>
        <dbReference type="PIRSR" id="PIRSR610122-2"/>
    </source>
</evidence>
<dbReference type="NCBIfam" id="TIGR01833">
    <property type="entry name" value="HMG-CoA-S_euk"/>
    <property type="match status" value="1"/>
</dbReference>
<accession>A9V939</accession>
<dbReference type="RefSeq" id="XP_001749256.1">
    <property type="nucleotide sequence ID" value="XM_001749204.1"/>
</dbReference>
<comment type="catalytic activity">
    <reaction evidence="5">
        <text>acetoacetyl-CoA + acetyl-CoA + H2O = (3S)-3-hydroxy-3-methylglutaryl-CoA + CoA + H(+)</text>
        <dbReference type="Rhea" id="RHEA:10188"/>
        <dbReference type="ChEBI" id="CHEBI:15377"/>
        <dbReference type="ChEBI" id="CHEBI:15378"/>
        <dbReference type="ChEBI" id="CHEBI:43074"/>
        <dbReference type="ChEBI" id="CHEBI:57286"/>
        <dbReference type="ChEBI" id="CHEBI:57287"/>
        <dbReference type="ChEBI" id="CHEBI:57288"/>
        <dbReference type="EC" id="2.3.3.10"/>
    </reaction>
</comment>
<dbReference type="EC" id="2.3.3.10" evidence="5"/>
<keyword evidence="5" id="KW-0443">Lipid metabolism</keyword>
<dbReference type="Pfam" id="PF08540">
    <property type="entry name" value="HMG_CoA_synt_C"/>
    <property type="match status" value="1"/>
</dbReference>
<dbReference type="PROSITE" id="PS01226">
    <property type="entry name" value="HMG_COA_SYNTHASE"/>
    <property type="match status" value="1"/>
</dbReference>
<dbReference type="FunFam" id="3.40.47.10:FF:000008">
    <property type="entry name" value="3-hydroxy-3-methylglutaryl coenzyme A synthase"/>
    <property type="match status" value="1"/>
</dbReference>
<evidence type="ECO:0000313" key="8">
    <source>
        <dbReference type="EMBL" id="EDQ86062.1"/>
    </source>
</evidence>
<dbReference type="PANTHER" id="PTHR43323:SF2">
    <property type="entry name" value="HYDROXYMETHYLGLUTARYL-COA SYNTHASE"/>
    <property type="match status" value="1"/>
</dbReference>
<dbReference type="GO" id="GO:0006084">
    <property type="term" value="P:acetyl-CoA metabolic process"/>
    <property type="evidence" value="ECO:0000318"/>
    <property type="project" value="GO_Central"/>
</dbReference>
<dbReference type="CDD" id="cd00827">
    <property type="entry name" value="init_cond_enzymes"/>
    <property type="match status" value="1"/>
</dbReference>
<dbReference type="Gene3D" id="3.40.47.10">
    <property type="match status" value="1"/>
</dbReference>
<dbReference type="SUPFAM" id="SSF53901">
    <property type="entry name" value="Thiolase-like"/>
    <property type="match status" value="2"/>
</dbReference>
<dbReference type="STRING" id="81824.A9V939"/>
<dbReference type="InParanoid" id="A9V939"/>
<dbReference type="GO" id="GO:0010142">
    <property type="term" value="P:farnesyl diphosphate biosynthetic process, mevalonate pathway"/>
    <property type="evidence" value="ECO:0000318"/>
    <property type="project" value="GO_Central"/>
</dbReference>
<dbReference type="KEGG" id="mbr:MONBRDRAFT_11388"/>
<protein>
    <recommendedName>
        <fullName evidence="5">Hydroxymethylglutaryl-CoA synthase</fullName>
        <shortName evidence="5">HMG-CoA synthase</shortName>
        <ecNumber evidence="5">2.3.3.10</ecNumber>
    </recommendedName>
    <alternativeName>
        <fullName evidence="5">3-hydroxy-3-methylglutaryl coenzyme A synthase</fullName>
    </alternativeName>
</protein>